<evidence type="ECO:0000313" key="1">
    <source>
        <dbReference type="EMBL" id="CAB4932033.1"/>
    </source>
</evidence>
<protein>
    <submittedName>
        <fullName evidence="1">Unannotated protein</fullName>
    </submittedName>
</protein>
<sequence>MTTLVAYYDTEPVDLKGKVEIQQVPMPKAVEARVADGALRPGLVYVLVPSPVGPPLHVPFATYDEWSLRDRYNEALRIVNTLGASHVDCQSFREAKKGARFKVGVKGFGGKGGIQKIQNSGFDYSHTGTGSPARDPRPLQWPHEPGFAAAVEGVLDNKATQVTINIHSSQTFSANGSTGKALRKLGFELGANAERSEVSNLHITAQFPAFKKSWL</sequence>
<proteinExistence type="predicted"/>
<gene>
    <name evidence="1" type="ORF">UFOPK3662_01289</name>
</gene>
<reference evidence="1" key="1">
    <citation type="submission" date="2020-05" db="EMBL/GenBank/DDBJ databases">
        <authorList>
            <person name="Chiriac C."/>
            <person name="Salcher M."/>
            <person name="Ghai R."/>
            <person name="Kavagutti S V."/>
        </authorList>
    </citation>
    <scope>NUCLEOTIDE SEQUENCE</scope>
</reference>
<organism evidence="1">
    <name type="scientific">freshwater metagenome</name>
    <dbReference type="NCBI Taxonomy" id="449393"/>
    <lineage>
        <taxon>unclassified sequences</taxon>
        <taxon>metagenomes</taxon>
        <taxon>ecological metagenomes</taxon>
    </lineage>
</organism>
<dbReference type="EMBL" id="CAFBMW010000008">
    <property type="protein sequence ID" value="CAB4932033.1"/>
    <property type="molecule type" value="Genomic_DNA"/>
</dbReference>
<name>A0A6J7IL80_9ZZZZ</name>
<dbReference type="AlphaFoldDB" id="A0A6J7IL80"/>
<accession>A0A6J7IL80</accession>